<reference evidence="4" key="1">
    <citation type="journal article" date="2017" name="Nat. Ecol. Evol.">
        <title>Genome expansion and lineage-specific genetic innovations in the forest pathogenic fungi Armillaria.</title>
        <authorList>
            <person name="Sipos G."/>
            <person name="Prasanna A.N."/>
            <person name="Walter M.C."/>
            <person name="O'Connor E."/>
            <person name="Balint B."/>
            <person name="Krizsan K."/>
            <person name="Kiss B."/>
            <person name="Hess J."/>
            <person name="Varga T."/>
            <person name="Slot J."/>
            <person name="Riley R."/>
            <person name="Boka B."/>
            <person name="Rigling D."/>
            <person name="Barry K."/>
            <person name="Lee J."/>
            <person name="Mihaltcheva S."/>
            <person name="LaButti K."/>
            <person name="Lipzen A."/>
            <person name="Waldron R."/>
            <person name="Moloney N.M."/>
            <person name="Sperisen C."/>
            <person name="Kredics L."/>
            <person name="Vagvoelgyi C."/>
            <person name="Patrignani A."/>
            <person name="Fitzpatrick D."/>
            <person name="Nagy I."/>
            <person name="Doyle S."/>
            <person name="Anderson J.B."/>
            <person name="Grigoriev I.V."/>
            <person name="Gueldener U."/>
            <person name="Muensterkoetter M."/>
            <person name="Nagy L.G."/>
        </authorList>
    </citation>
    <scope>NUCLEOTIDE SEQUENCE [LARGE SCALE GENOMIC DNA]</scope>
    <source>
        <strain evidence="4">C18/9</strain>
    </source>
</reference>
<evidence type="ECO:0000259" key="2">
    <source>
        <dbReference type="Pfam" id="PF03439"/>
    </source>
</evidence>
<dbReference type="GO" id="GO:0006357">
    <property type="term" value="P:regulation of transcription by RNA polymerase II"/>
    <property type="evidence" value="ECO:0007669"/>
    <property type="project" value="InterPro"/>
</dbReference>
<dbReference type="InterPro" id="IPR036735">
    <property type="entry name" value="NGN_dom_sf"/>
</dbReference>
<accession>A0A284R646</accession>
<feature type="domain" description="NGN" evidence="2">
    <location>
        <begin position="115"/>
        <end position="178"/>
    </location>
</feature>
<dbReference type="GO" id="GO:0006368">
    <property type="term" value="P:transcription elongation by RNA polymerase II"/>
    <property type="evidence" value="ECO:0007669"/>
    <property type="project" value="TreeGrafter"/>
</dbReference>
<proteinExistence type="predicted"/>
<name>A0A284R646_ARMOS</name>
<dbReference type="GO" id="GO:0032784">
    <property type="term" value="P:regulation of DNA-templated transcription elongation"/>
    <property type="evidence" value="ECO:0007669"/>
    <property type="project" value="InterPro"/>
</dbReference>
<dbReference type="PANTHER" id="PTHR11125">
    <property type="entry name" value="SUPPRESSOR OF TY 5"/>
    <property type="match status" value="1"/>
</dbReference>
<evidence type="ECO:0000256" key="1">
    <source>
        <dbReference type="SAM" id="MobiDB-lite"/>
    </source>
</evidence>
<dbReference type="Pfam" id="PF03439">
    <property type="entry name" value="Spt5-NGN"/>
    <property type="match status" value="1"/>
</dbReference>
<sequence length="779" mass="87916">MPMARSTVTLTDSDPKVASSKYNRFLVMDEDSSTDEDVSIPIHKNPQDDGLIAVKNRSLSRRMETYGVHRDIYHPDHEQWLQELLDLSKMLCPASRMPFRTMPKFAGLMPDDWALWKVKCMLGEEEFVVVSLLASVTSEHQVRSAFVPVVGRRWVYLETTKPAALQVLLKGIRGVIQTHDSGALKLLSVPREEWIAMLSLNRKVVERKVGTWVRIRTGNMKGAVGVVSGRYTWGVSVVLIPRIHDNPDFVPKDVKKRKRDPPFPPSRLFNVAHVNAKYGDSSVKQHQRCPHLCYFLGGWYHYDLCIVDRPLAGVGLAGDIPLEVAGLFLRSQHPLLKEAVYFMPCPAEWHLHVADYVFVTSVSKEGMIWELTPNTIEVEYADGMGLHTVSYQDVHKLFNIGDFVEVQKEKVGWVQYMNSREPAVEILEQIYGVNTGLKVNLFSAHANTLRKIRSPTSHPQPTIGSDAKFSFDMCSGIVPWKGVSVTARCSDCCLTKNGIISDVFRGQPTASGLKLLIRLEPETNGQSLTEIICDYDDVTELVSSLPLLAYLSLRYLQRAFLPLRSYHDLRLAPYTAPLQVILEAWDDEKITYHEKEIGWTAPECTINFFPGCSSHPTPVTPPSPTVDTNDPSPLSPSSSVVANDAAHWSLNCKLEGLGVRVYLDNIRGKNKDIVVTLELHEGQLQLRKKNQRSRITIEPSRISPIHPRTRDYGRWVVIQGEHCGKHLEWELFVMVPRNKEMDLVMGEEIYVSHDSLCLAPESVESKQLNKSLAQRRKGS</sequence>
<protein>
    <recommendedName>
        <fullName evidence="2">NGN domain-containing protein</fullName>
    </recommendedName>
</protein>
<dbReference type="GO" id="GO:0032044">
    <property type="term" value="C:DSIF complex"/>
    <property type="evidence" value="ECO:0007669"/>
    <property type="project" value="TreeGrafter"/>
</dbReference>
<feature type="region of interest" description="Disordered" evidence="1">
    <location>
        <begin position="618"/>
        <end position="638"/>
    </location>
</feature>
<dbReference type="InterPro" id="IPR039659">
    <property type="entry name" value="SPT5"/>
</dbReference>
<dbReference type="GO" id="GO:0003729">
    <property type="term" value="F:mRNA binding"/>
    <property type="evidence" value="ECO:0007669"/>
    <property type="project" value="TreeGrafter"/>
</dbReference>
<dbReference type="OrthoDB" id="3048815at2759"/>
<dbReference type="OMA" id="HPRTRDY"/>
<dbReference type="EMBL" id="FUEG01000005">
    <property type="protein sequence ID" value="SJL04191.1"/>
    <property type="molecule type" value="Genomic_DNA"/>
</dbReference>
<dbReference type="STRING" id="47428.A0A284R646"/>
<feature type="compositionally biased region" description="Low complexity" evidence="1">
    <location>
        <begin position="625"/>
        <end position="638"/>
    </location>
</feature>
<keyword evidence="4" id="KW-1185">Reference proteome</keyword>
<dbReference type="PANTHER" id="PTHR11125:SF7">
    <property type="entry name" value="TRANSCRIPTION ELONGATION FACTOR SPT5"/>
    <property type="match status" value="1"/>
</dbReference>
<evidence type="ECO:0000313" key="3">
    <source>
        <dbReference type="EMBL" id="SJL04191.1"/>
    </source>
</evidence>
<dbReference type="InterPro" id="IPR005100">
    <property type="entry name" value="NGN-domain"/>
</dbReference>
<evidence type="ECO:0000313" key="4">
    <source>
        <dbReference type="Proteomes" id="UP000219338"/>
    </source>
</evidence>
<organism evidence="3 4">
    <name type="scientific">Armillaria ostoyae</name>
    <name type="common">Armillaria root rot fungus</name>
    <dbReference type="NCBI Taxonomy" id="47428"/>
    <lineage>
        <taxon>Eukaryota</taxon>
        <taxon>Fungi</taxon>
        <taxon>Dikarya</taxon>
        <taxon>Basidiomycota</taxon>
        <taxon>Agaricomycotina</taxon>
        <taxon>Agaricomycetes</taxon>
        <taxon>Agaricomycetidae</taxon>
        <taxon>Agaricales</taxon>
        <taxon>Marasmiineae</taxon>
        <taxon>Physalacriaceae</taxon>
        <taxon>Armillaria</taxon>
    </lineage>
</organism>
<dbReference type="Proteomes" id="UP000219338">
    <property type="component" value="Unassembled WGS sequence"/>
</dbReference>
<dbReference type="Gene3D" id="3.30.70.940">
    <property type="entry name" value="NusG, N-terminal domain"/>
    <property type="match status" value="1"/>
</dbReference>
<gene>
    <name evidence="3" type="ORF">ARMOST_07551</name>
</gene>
<dbReference type="AlphaFoldDB" id="A0A284R646"/>